<dbReference type="GO" id="GO:0003774">
    <property type="term" value="F:cytoskeletal motor activity"/>
    <property type="evidence" value="ECO:0007669"/>
    <property type="project" value="InterPro"/>
</dbReference>
<dbReference type="InterPro" id="IPR000067">
    <property type="entry name" value="FlgMring_FliF"/>
</dbReference>
<keyword evidence="7 11" id="KW-0472">Membrane</keyword>
<dbReference type="Proteomes" id="UP000294547">
    <property type="component" value="Unassembled WGS sequence"/>
</dbReference>
<dbReference type="PANTHER" id="PTHR30046:SF0">
    <property type="entry name" value="FLAGELLAR M-RING PROTEIN"/>
    <property type="match status" value="1"/>
</dbReference>
<keyword evidence="5 11" id="KW-0812">Transmembrane</keyword>
<proteinExistence type="inferred from homology"/>
<dbReference type="Gene3D" id="3.30.300.30">
    <property type="match status" value="1"/>
</dbReference>
<dbReference type="GO" id="GO:0009431">
    <property type="term" value="C:bacterial-type flagellum basal body, MS ring"/>
    <property type="evidence" value="ECO:0007669"/>
    <property type="project" value="InterPro"/>
</dbReference>
<protein>
    <recommendedName>
        <fullName evidence="9">Flagellar M-ring protein</fullName>
    </recommendedName>
</protein>
<dbReference type="InterPro" id="IPR043427">
    <property type="entry name" value="YscJ/FliF"/>
</dbReference>
<feature type="region of interest" description="Disordered" evidence="10">
    <location>
        <begin position="269"/>
        <end position="329"/>
    </location>
</feature>
<comment type="caution">
    <text evidence="14">The sequence shown here is derived from an EMBL/GenBank/DDBJ whole genome shotgun (WGS) entry which is preliminary data.</text>
</comment>
<evidence type="ECO:0000256" key="9">
    <source>
        <dbReference type="PIRNR" id="PIRNR004862"/>
    </source>
</evidence>
<dbReference type="InterPro" id="IPR045851">
    <property type="entry name" value="AMP-bd_C_sf"/>
</dbReference>
<organism evidence="14 15">
    <name type="scientific">Oharaeibacter diazotrophicus</name>
    <dbReference type="NCBI Taxonomy" id="1920512"/>
    <lineage>
        <taxon>Bacteria</taxon>
        <taxon>Pseudomonadati</taxon>
        <taxon>Pseudomonadota</taxon>
        <taxon>Alphaproteobacteria</taxon>
        <taxon>Hyphomicrobiales</taxon>
        <taxon>Pleomorphomonadaceae</taxon>
        <taxon>Oharaeibacter</taxon>
    </lineage>
</organism>
<evidence type="ECO:0000256" key="6">
    <source>
        <dbReference type="ARBA" id="ARBA00022989"/>
    </source>
</evidence>
<feature type="compositionally biased region" description="Low complexity" evidence="10">
    <location>
        <begin position="304"/>
        <end position="329"/>
    </location>
</feature>
<dbReference type="OrthoDB" id="9807026at2"/>
<keyword evidence="15" id="KW-1185">Reference proteome</keyword>
<feature type="compositionally biased region" description="Polar residues" evidence="10">
    <location>
        <begin position="293"/>
        <end position="303"/>
    </location>
</feature>
<dbReference type="InterPro" id="IPR013556">
    <property type="entry name" value="Flag_M-ring_C"/>
</dbReference>
<dbReference type="PIRSF" id="PIRSF004862">
    <property type="entry name" value="FliF"/>
    <property type="match status" value="1"/>
</dbReference>
<dbReference type="NCBIfam" id="TIGR00206">
    <property type="entry name" value="fliF"/>
    <property type="match status" value="1"/>
</dbReference>
<sequence>MNGVASLLKSLGPGRLAAMGAVALGLVGFFAYIILRFNEVAQVPLYTGLTMEDTAAITQELDGQNVQYTLKDNGAIILVPDADVLKLRMQLAEQGLPAGGGVGYEIFDKTDALGTTSFVQSVNALRALEGELARTIRTIRRVDQARVHLVLPEKQLFRKDAQKPTASIVLKTRGELDPGQIRAIQHLVASAVPGLEPSRISVVDETGRLLAQGSGEDDTAYMASTVDERASSVQRQVEERVRDIVESVVGAGRVRVRVAAELDLNRVTQTQDTFDPNGQVVRSTQTREDKSASQDNQPNDQVTAGNQVPNANANQNGQAAGAQSNQNAAATEETVNYEISKTTRTQVTEIGGIKRLSVAVLVDGRYATDAAGTQTYTPRPQPELDQISALVRTAMGFDQNRGDQLQVVNLQFADGPAVPTDAAATGLFDFTKDDLVRFAEMGVMLVLTLLVLLFAVRPLIRRIVAPDPSAEESAQAAAQAVIAGTPGSTTIIVGPNGQQIPVQIGADGKPLPVLIDGTTEQPQGGGVPTRLEEARAAGAAQMDQLRRVGDLVSENPNEAAILIRTWLSEAA</sequence>
<evidence type="ECO:0000256" key="11">
    <source>
        <dbReference type="SAM" id="Phobius"/>
    </source>
</evidence>
<evidence type="ECO:0000256" key="4">
    <source>
        <dbReference type="ARBA" id="ARBA00022475"/>
    </source>
</evidence>
<evidence type="ECO:0000256" key="5">
    <source>
        <dbReference type="ARBA" id="ARBA00022692"/>
    </source>
</evidence>
<dbReference type="GO" id="GO:0005886">
    <property type="term" value="C:plasma membrane"/>
    <property type="evidence" value="ECO:0007669"/>
    <property type="project" value="UniProtKB-SubCell"/>
</dbReference>
<dbReference type="InterPro" id="IPR006182">
    <property type="entry name" value="FliF_N_dom"/>
</dbReference>
<dbReference type="AlphaFoldDB" id="A0A4R6R9R5"/>
<evidence type="ECO:0000259" key="13">
    <source>
        <dbReference type="Pfam" id="PF08345"/>
    </source>
</evidence>
<feature type="domain" description="Flagellar M-ring C-terminal" evidence="13">
    <location>
        <begin position="246"/>
        <end position="412"/>
    </location>
</feature>
<evidence type="ECO:0000313" key="14">
    <source>
        <dbReference type="EMBL" id="TDP82722.1"/>
    </source>
</evidence>
<keyword evidence="14" id="KW-0966">Cell projection</keyword>
<reference evidence="14 15" key="1">
    <citation type="submission" date="2019-03" db="EMBL/GenBank/DDBJ databases">
        <title>Genomic Encyclopedia of Type Strains, Phase IV (KMG-IV): sequencing the most valuable type-strain genomes for metagenomic binning, comparative biology and taxonomic classification.</title>
        <authorList>
            <person name="Goeker M."/>
        </authorList>
    </citation>
    <scope>NUCLEOTIDE SEQUENCE [LARGE SCALE GENOMIC DNA]</scope>
    <source>
        <strain evidence="14 15">DSM 102969</strain>
    </source>
</reference>
<feature type="transmembrane region" description="Helical" evidence="11">
    <location>
        <begin position="16"/>
        <end position="35"/>
    </location>
</feature>
<dbReference type="Pfam" id="PF01514">
    <property type="entry name" value="YscJ_FliF"/>
    <property type="match status" value="1"/>
</dbReference>
<dbReference type="GO" id="GO:0071973">
    <property type="term" value="P:bacterial-type flagellum-dependent cell motility"/>
    <property type="evidence" value="ECO:0007669"/>
    <property type="project" value="InterPro"/>
</dbReference>
<evidence type="ECO:0000313" key="15">
    <source>
        <dbReference type="Proteomes" id="UP000294547"/>
    </source>
</evidence>
<feature type="domain" description="Flagellar M-ring N-terminal" evidence="12">
    <location>
        <begin position="41"/>
        <end position="211"/>
    </location>
</feature>
<accession>A0A4R6R9R5</accession>
<keyword evidence="4" id="KW-1003">Cell membrane</keyword>
<feature type="compositionally biased region" description="Polar residues" evidence="10">
    <location>
        <begin position="269"/>
        <end position="284"/>
    </location>
</feature>
<evidence type="ECO:0000256" key="1">
    <source>
        <dbReference type="ARBA" id="ARBA00004117"/>
    </source>
</evidence>
<dbReference type="Pfam" id="PF08345">
    <property type="entry name" value="YscJ_FliF_C"/>
    <property type="match status" value="1"/>
</dbReference>
<feature type="transmembrane region" description="Helical" evidence="11">
    <location>
        <begin position="435"/>
        <end position="456"/>
    </location>
</feature>
<gene>
    <name evidence="14" type="ORF">EDD54_3994</name>
</gene>
<evidence type="ECO:0000259" key="12">
    <source>
        <dbReference type="Pfam" id="PF01514"/>
    </source>
</evidence>
<comment type="subcellular location">
    <subcellularLocation>
        <location evidence="1 9">Bacterial flagellum basal body</location>
    </subcellularLocation>
    <subcellularLocation>
        <location evidence="2">Cell membrane</location>
        <topology evidence="2">Multi-pass membrane protein</topology>
    </subcellularLocation>
</comment>
<name>A0A4R6R9R5_9HYPH</name>
<keyword evidence="14" id="KW-0282">Flagellum</keyword>
<dbReference type="EMBL" id="SNXY01000010">
    <property type="protein sequence ID" value="TDP82722.1"/>
    <property type="molecule type" value="Genomic_DNA"/>
</dbReference>
<comment type="function">
    <text evidence="9">The M ring may be actively involved in energy transduction.</text>
</comment>
<evidence type="ECO:0000256" key="2">
    <source>
        <dbReference type="ARBA" id="ARBA00004651"/>
    </source>
</evidence>
<keyword evidence="14" id="KW-0969">Cilium</keyword>
<keyword evidence="8 9" id="KW-0975">Bacterial flagellum</keyword>
<dbReference type="PRINTS" id="PR01009">
    <property type="entry name" value="FLGMRINGFLIF"/>
</dbReference>
<comment type="similarity">
    <text evidence="3 9">Belongs to the FliF family.</text>
</comment>
<evidence type="ECO:0000256" key="8">
    <source>
        <dbReference type="ARBA" id="ARBA00023143"/>
    </source>
</evidence>
<dbReference type="PANTHER" id="PTHR30046">
    <property type="entry name" value="FLAGELLAR M-RING PROTEIN"/>
    <property type="match status" value="1"/>
</dbReference>
<evidence type="ECO:0000256" key="3">
    <source>
        <dbReference type="ARBA" id="ARBA00007971"/>
    </source>
</evidence>
<evidence type="ECO:0000256" key="7">
    <source>
        <dbReference type="ARBA" id="ARBA00023136"/>
    </source>
</evidence>
<keyword evidence="6 11" id="KW-1133">Transmembrane helix</keyword>
<evidence type="ECO:0000256" key="10">
    <source>
        <dbReference type="SAM" id="MobiDB-lite"/>
    </source>
</evidence>